<evidence type="ECO:0000313" key="1">
    <source>
        <dbReference type="EMBL" id="VYU51002.1"/>
    </source>
</evidence>
<proteinExistence type="predicted"/>
<sequence length="126" mass="14921">MHPRDLSKFIDSCYTFSDYILRIKQLNLDGELKEKFANAMNRFAYVYHLIIEDAIQTQTRLVQSVEAELLEIGFNMSEEARELNALESQERIIKDTQLYIYFFFPEIDIETLDLATFCQRGKSRYS</sequence>
<dbReference type="AlphaFoldDB" id="A0A6N3FFZ7"/>
<gene>
    <name evidence="1" type="ORF">VRLFYP33_02306</name>
</gene>
<reference evidence="1" key="1">
    <citation type="submission" date="2019-11" db="EMBL/GenBank/DDBJ databases">
        <authorList>
            <person name="Feng L."/>
        </authorList>
    </citation>
    <scope>NUCLEOTIDE SEQUENCE</scope>
    <source>
        <strain evidence="1">VrattiLFYP33</strain>
    </source>
</reference>
<dbReference type="EMBL" id="CACRUX010000101">
    <property type="protein sequence ID" value="VYU51002.1"/>
    <property type="molecule type" value="Genomic_DNA"/>
</dbReference>
<organism evidence="1">
    <name type="scientific">Veillonella ratti</name>
    <dbReference type="NCBI Taxonomy" id="103892"/>
    <lineage>
        <taxon>Bacteria</taxon>
        <taxon>Bacillati</taxon>
        <taxon>Bacillota</taxon>
        <taxon>Negativicutes</taxon>
        <taxon>Veillonellales</taxon>
        <taxon>Veillonellaceae</taxon>
        <taxon>Veillonella</taxon>
    </lineage>
</organism>
<dbReference type="RefSeq" id="WP_156705814.1">
    <property type="nucleotide sequence ID" value="NZ_CACRUX010000101.1"/>
</dbReference>
<name>A0A6N3FFZ7_9FIRM</name>
<accession>A0A6N3FFZ7</accession>
<protein>
    <submittedName>
        <fullName evidence="1">Uncharacterized protein</fullName>
    </submittedName>
</protein>